<evidence type="ECO:0000256" key="1">
    <source>
        <dbReference type="SAM" id="SignalP"/>
    </source>
</evidence>
<name>A0A2G5TX50_9PELO</name>
<evidence type="ECO:0000313" key="3">
    <source>
        <dbReference type="Proteomes" id="UP000230233"/>
    </source>
</evidence>
<gene>
    <name evidence="2" type="primary">Cnig_chr_IV.g12427</name>
    <name evidence="2" type="ORF">B9Z55_012427</name>
</gene>
<dbReference type="PANTHER" id="PTHR36956:SF1">
    <property type="entry name" value="DUF19 DOMAIN-CONTAINING PROTEIN"/>
    <property type="match status" value="1"/>
</dbReference>
<proteinExistence type="predicted"/>
<reference evidence="3" key="1">
    <citation type="submission" date="2017-10" db="EMBL/GenBank/DDBJ databases">
        <title>Rapid genome shrinkage in a self-fertile nematode reveals novel sperm competition proteins.</title>
        <authorList>
            <person name="Yin D."/>
            <person name="Schwarz E.M."/>
            <person name="Thomas C.G."/>
            <person name="Felde R.L."/>
            <person name="Korf I.F."/>
            <person name="Cutter A.D."/>
            <person name="Schartner C.M."/>
            <person name="Ralston E.J."/>
            <person name="Meyer B.J."/>
            <person name="Haag E.S."/>
        </authorList>
    </citation>
    <scope>NUCLEOTIDE SEQUENCE [LARGE SCALE GENOMIC DNA]</scope>
    <source>
        <strain evidence="3">JU1422</strain>
    </source>
</reference>
<dbReference type="PANTHER" id="PTHR36956">
    <property type="entry name" value="UTERINE LUMIN EXPRESSED/LOCAILIZED-RELATED"/>
    <property type="match status" value="1"/>
</dbReference>
<dbReference type="EMBL" id="PDUG01000004">
    <property type="protein sequence ID" value="PIC31885.1"/>
    <property type="molecule type" value="Genomic_DNA"/>
</dbReference>
<dbReference type="AlphaFoldDB" id="A0A2G5TX50"/>
<protein>
    <recommendedName>
        <fullName evidence="4">DUF19 domain-containing protein</fullName>
    </recommendedName>
</protein>
<accession>A0A2G5TX50</accession>
<feature type="chain" id="PRO_5013687258" description="DUF19 domain-containing protein" evidence="1">
    <location>
        <begin position="17"/>
        <end position="170"/>
    </location>
</feature>
<evidence type="ECO:0008006" key="4">
    <source>
        <dbReference type="Google" id="ProtNLM"/>
    </source>
</evidence>
<comment type="caution">
    <text evidence="2">The sequence shown here is derived from an EMBL/GenBank/DDBJ whole genome shotgun (WGS) entry which is preliminary data.</text>
</comment>
<keyword evidence="1" id="KW-0732">Signal</keyword>
<sequence>MRAIFVLISLNSLLESAPTASDCAADDFSKVKMCAQIMPPKIWNVVPKEEFESKKSKFQEFLTCLGGSTCEQTQSLLKMEKAKMDILESMCEINGCLGNGTYENHKFKCEHTEKLRDCLDPKYSACLNAKIATDEKCTSSDAEKFEKIMKSVVEVCQMNIDHKEKFKGRG</sequence>
<dbReference type="Proteomes" id="UP000230233">
    <property type="component" value="Chromosome IV"/>
</dbReference>
<organism evidence="2 3">
    <name type="scientific">Caenorhabditis nigoni</name>
    <dbReference type="NCBI Taxonomy" id="1611254"/>
    <lineage>
        <taxon>Eukaryota</taxon>
        <taxon>Metazoa</taxon>
        <taxon>Ecdysozoa</taxon>
        <taxon>Nematoda</taxon>
        <taxon>Chromadorea</taxon>
        <taxon>Rhabditida</taxon>
        <taxon>Rhabditina</taxon>
        <taxon>Rhabditomorpha</taxon>
        <taxon>Rhabditoidea</taxon>
        <taxon>Rhabditidae</taxon>
        <taxon>Peloderinae</taxon>
        <taxon>Caenorhabditis</taxon>
    </lineage>
</organism>
<evidence type="ECO:0000313" key="2">
    <source>
        <dbReference type="EMBL" id="PIC31885.1"/>
    </source>
</evidence>
<keyword evidence="3" id="KW-1185">Reference proteome</keyword>
<feature type="signal peptide" evidence="1">
    <location>
        <begin position="1"/>
        <end position="16"/>
    </location>
</feature>